<evidence type="ECO:0000256" key="8">
    <source>
        <dbReference type="ARBA" id="ARBA00022842"/>
    </source>
</evidence>
<dbReference type="InterPro" id="IPR005907">
    <property type="entry name" value="G1P_thy_trans_s"/>
</dbReference>
<organism evidence="12 13">
    <name type="scientific">Tropheryma whipplei (strain Twist)</name>
    <name type="common">Whipple's bacillus</name>
    <dbReference type="NCBI Taxonomy" id="203267"/>
    <lineage>
        <taxon>Bacteria</taxon>
        <taxon>Bacillati</taxon>
        <taxon>Actinomycetota</taxon>
        <taxon>Actinomycetes</taxon>
        <taxon>Micrococcales</taxon>
        <taxon>Tropherymataceae</taxon>
        <taxon>Tropheryma</taxon>
    </lineage>
</organism>
<dbReference type="OrthoDB" id="9803871at2"/>
<name>Q83H30_TROWT</name>
<dbReference type="FunFam" id="3.90.550.10:FF:000023">
    <property type="entry name" value="Glucose-1-phosphate thymidylyltransferase"/>
    <property type="match status" value="1"/>
</dbReference>
<dbReference type="Gene3D" id="3.90.550.10">
    <property type="entry name" value="Spore Coat Polysaccharide Biosynthesis Protein SpsA, Chain A"/>
    <property type="match status" value="1"/>
</dbReference>
<evidence type="ECO:0000256" key="9">
    <source>
        <dbReference type="ARBA" id="ARBA00049336"/>
    </source>
</evidence>
<keyword evidence="8 10" id="KW-0460">Magnesium</keyword>
<evidence type="ECO:0000259" key="11">
    <source>
        <dbReference type="Pfam" id="PF00483"/>
    </source>
</evidence>
<dbReference type="HOGENOM" id="CLU_029499_9_0_11"/>
<dbReference type="GO" id="GO:0046872">
    <property type="term" value="F:metal ion binding"/>
    <property type="evidence" value="ECO:0007669"/>
    <property type="project" value="UniProtKB-KW"/>
</dbReference>
<protein>
    <recommendedName>
        <fullName evidence="4 10">Glucose-1-phosphate thymidylyltransferase</fullName>
        <ecNumber evidence="3 10">2.7.7.24</ecNumber>
    </recommendedName>
</protein>
<dbReference type="PANTHER" id="PTHR43532:SF1">
    <property type="entry name" value="GLUCOSE-1-PHOSPHATE THYMIDYLYLTRANSFERASE 1"/>
    <property type="match status" value="1"/>
</dbReference>
<dbReference type="eggNOG" id="COG1209">
    <property type="taxonomic scope" value="Bacteria"/>
</dbReference>
<dbReference type="RefSeq" id="WP_011096007.1">
    <property type="nucleotide sequence ID" value="NC_004572.3"/>
</dbReference>
<evidence type="ECO:0000313" key="12">
    <source>
        <dbReference type="EMBL" id="AAO44129.1"/>
    </source>
</evidence>
<dbReference type="Proteomes" id="UP000002200">
    <property type="component" value="Chromosome"/>
</dbReference>
<dbReference type="EMBL" id="AE014184">
    <property type="protein sequence ID" value="AAO44129.1"/>
    <property type="molecule type" value="Genomic_DNA"/>
</dbReference>
<keyword evidence="7 10" id="KW-0479">Metal-binding</keyword>
<comment type="cofactor">
    <cofactor evidence="1">
        <name>Mg(2+)</name>
        <dbReference type="ChEBI" id="CHEBI:18420"/>
    </cofactor>
</comment>
<comment type="similarity">
    <text evidence="2 10">Belongs to the glucose-1-phosphate thymidylyltransferase family.</text>
</comment>
<evidence type="ECO:0000256" key="3">
    <source>
        <dbReference type="ARBA" id="ARBA00012461"/>
    </source>
</evidence>
<evidence type="ECO:0000256" key="6">
    <source>
        <dbReference type="ARBA" id="ARBA00022695"/>
    </source>
</evidence>
<dbReference type="Pfam" id="PF00483">
    <property type="entry name" value="NTP_transferase"/>
    <property type="match status" value="1"/>
</dbReference>
<dbReference type="PANTHER" id="PTHR43532">
    <property type="entry name" value="GLUCOSE-1-PHOSPHATE THYMIDYLYLTRANSFERASE"/>
    <property type="match status" value="1"/>
</dbReference>
<dbReference type="GO" id="GO:0019318">
    <property type="term" value="P:hexose metabolic process"/>
    <property type="evidence" value="ECO:0007669"/>
    <property type="project" value="UniProtKB-ARBA"/>
</dbReference>
<dbReference type="GO" id="GO:0000271">
    <property type="term" value="P:polysaccharide biosynthetic process"/>
    <property type="evidence" value="ECO:0007669"/>
    <property type="project" value="UniProtKB-ARBA"/>
</dbReference>
<dbReference type="InterPro" id="IPR029044">
    <property type="entry name" value="Nucleotide-diphossugar_trans"/>
</dbReference>
<dbReference type="GO" id="GO:0008879">
    <property type="term" value="F:glucose-1-phosphate thymidylyltransferase activity"/>
    <property type="evidence" value="ECO:0007669"/>
    <property type="project" value="UniProtKB-EC"/>
</dbReference>
<evidence type="ECO:0000256" key="2">
    <source>
        <dbReference type="ARBA" id="ARBA00010480"/>
    </source>
</evidence>
<dbReference type="STRING" id="203267.TWT_032"/>
<dbReference type="SUPFAM" id="SSF53448">
    <property type="entry name" value="Nucleotide-diphospho-sugar transferases"/>
    <property type="match status" value="1"/>
</dbReference>
<dbReference type="EC" id="2.7.7.24" evidence="3 10"/>
<keyword evidence="13" id="KW-1185">Reference proteome</keyword>
<keyword evidence="6 10" id="KW-0548">Nucleotidyltransferase</keyword>
<keyword evidence="5 10" id="KW-0808">Transferase</keyword>
<proteinExistence type="inferred from homology"/>
<dbReference type="InterPro" id="IPR005835">
    <property type="entry name" value="NTP_transferase_dom"/>
</dbReference>
<reference evidence="12 13" key="1">
    <citation type="journal article" date="2003" name="Genome Res.">
        <title>Tropheryma whipplei twist: a human pathogenic Actinobacteria with a reduced genome.</title>
        <authorList>
            <person name="Raoult D."/>
            <person name="Ogata H."/>
            <person name="Audic S."/>
            <person name="Robert C."/>
            <person name="Suhre K."/>
            <person name="Drancourt M."/>
            <person name="Claverie J.-M."/>
        </authorList>
    </citation>
    <scope>NUCLEOTIDE SEQUENCE [LARGE SCALE GENOMIC DNA]</scope>
    <source>
        <strain evidence="12 13">Twist</strain>
    </source>
</reference>
<dbReference type="GeneID" id="67387812"/>
<comment type="function">
    <text evidence="10">Catalyzes the formation of dTDP-glucose, from dTTP and glucose 1-phosphate, as well as its pyrophosphorolysis.</text>
</comment>
<accession>Q83H30</accession>
<evidence type="ECO:0000256" key="5">
    <source>
        <dbReference type="ARBA" id="ARBA00022679"/>
    </source>
</evidence>
<sequence>MKGIILAGGTGSRLWPITKCISKQLMPVYDKPMIYYPLSTLMMADIREILVITTTQDYDQFRRLLGDGGQWGIKLSYAQQLSPGGLAQAFLIGESFIASESIALVLGDNIFHGSGLGTSLRQHRSIQGALIFAYHVSNPKDYGVVTFDADGKAVSIEEKPESPKSNFAVPGLYFYDNQVVDIAKQIPLSARGELEISSVNNFYLEKDQLRVYPLARGTSWLDTGTFDSLVQASEYVRVIEQRQGFKVGCVEEIAWRAGWIDDDQLAKLANGLMKSGYGKYLHYLLSGKHGFS</sequence>
<evidence type="ECO:0000256" key="1">
    <source>
        <dbReference type="ARBA" id="ARBA00001946"/>
    </source>
</evidence>
<gene>
    <name evidence="12" type="primary">rmlA</name>
    <name evidence="12" type="ordered locus">TWT_032</name>
</gene>
<evidence type="ECO:0000313" key="13">
    <source>
        <dbReference type="Proteomes" id="UP000002200"/>
    </source>
</evidence>
<dbReference type="AlphaFoldDB" id="Q83H30"/>
<dbReference type="NCBIfam" id="TIGR01207">
    <property type="entry name" value="rmlA"/>
    <property type="match status" value="1"/>
</dbReference>
<evidence type="ECO:0000256" key="7">
    <source>
        <dbReference type="ARBA" id="ARBA00022723"/>
    </source>
</evidence>
<evidence type="ECO:0000256" key="4">
    <source>
        <dbReference type="ARBA" id="ARBA00017654"/>
    </source>
</evidence>
<dbReference type="CDD" id="cd02538">
    <property type="entry name" value="G1P_TT_short"/>
    <property type="match status" value="1"/>
</dbReference>
<dbReference type="KEGG" id="twh:TWT_032"/>
<evidence type="ECO:0000256" key="10">
    <source>
        <dbReference type="RuleBase" id="RU003706"/>
    </source>
</evidence>
<comment type="catalytic activity">
    <reaction evidence="9 10">
        <text>dTTP + alpha-D-glucose 1-phosphate + H(+) = dTDP-alpha-D-glucose + diphosphate</text>
        <dbReference type="Rhea" id="RHEA:15225"/>
        <dbReference type="ChEBI" id="CHEBI:15378"/>
        <dbReference type="ChEBI" id="CHEBI:33019"/>
        <dbReference type="ChEBI" id="CHEBI:37568"/>
        <dbReference type="ChEBI" id="CHEBI:57477"/>
        <dbReference type="ChEBI" id="CHEBI:58601"/>
        <dbReference type="EC" id="2.7.7.24"/>
    </reaction>
</comment>
<feature type="domain" description="Nucleotidyl transferase" evidence="11">
    <location>
        <begin position="2"/>
        <end position="235"/>
    </location>
</feature>